<dbReference type="Pfam" id="PF05368">
    <property type="entry name" value="NmrA"/>
    <property type="match status" value="1"/>
</dbReference>
<dbReference type="InterPro" id="IPR051604">
    <property type="entry name" value="Ergot_Alk_Oxidoreductase"/>
</dbReference>
<protein>
    <recommendedName>
        <fullName evidence="1">NmrA-like domain-containing protein</fullName>
    </recommendedName>
</protein>
<evidence type="ECO:0000259" key="1">
    <source>
        <dbReference type="Pfam" id="PF05368"/>
    </source>
</evidence>
<dbReference type="EMBL" id="UINC01045225">
    <property type="protein sequence ID" value="SVB51726.1"/>
    <property type="molecule type" value="Genomic_DNA"/>
</dbReference>
<feature type="domain" description="NmrA-like" evidence="1">
    <location>
        <begin position="2"/>
        <end position="250"/>
    </location>
</feature>
<organism evidence="2">
    <name type="scientific">marine metagenome</name>
    <dbReference type="NCBI Taxonomy" id="408172"/>
    <lineage>
        <taxon>unclassified sequences</taxon>
        <taxon>metagenomes</taxon>
        <taxon>ecological metagenomes</taxon>
    </lineage>
</organism>
<evidence type="ECO:0000313" key="2">
    <source>
        <dbReference type="EMBL" id="SVB51726.1"/>
    </source>
</evidence>
<dbReference type="SUPFAM" id="SSF51735">
    <property type="entry name" value="NAD(P)-binding Rossmann-fold domains"/>
    <property type="match status" value="1"/>
</dbReference>
<proteinExistence type="predicted"/>
<dbReference type="InterPro" id="IPR036291">
    <property type="entry name" value="NAD(P)-bd_dom_sf"/>
</dbReference>
<dbReference type="PANTHER" id="PTHR43162:SF1">
    <property type="entry name" value="PRESTALK A DIFFERENTIATION PROTEIN A"/>
    <property type="match status" value="1"/>
</dbReference>
<dbReference type="PANTHER" id="PTHR43162">
    <property type="match status" value="1"/>
</dbReference>
<dbReference type="Gene3D" id="3.90.25.10">
    <property type="entry name" value="UDP-galactose 4-epimerase, domain 1"/>
    <property type="match status" value="1"/>
</dbReference>
<accession>A0A382ELP5</accession>
<sequence>MIGVIGGTGITGSQLVAALQARAAEFRCIVRDPDAAKAKLGNDVQLVRGDLSDTSSLQSAMSGFDTLYILCGHSPMLQQLEINALEAAKEAGVSYIVYASGSEKGIRPDSPSKVMQMHYHVEEAIKSSGIDWAVSRPNYFMSTLMSMAEPVAKMGKLITSLPKETGISMIHPTDIGEAAAEIILNKDRAGQTYFLTGPVITMGQVVEEVSKAVGKSIEYVQVPPEAAEKAMADKGMPDWLVAHVSGMMGIVAKGDMDGVTDWVEQLTGHPPRTLDQWLDGAKGAFGG</sequence>
<name>A0A382ELP5_9ZZZZ</name>
<dbReference type="Gene3D" id="3.40.50.720">
    <property type="entry name" value="NAD(P)-binding Rossmann-like Domain"/>
    <property type="match status" value="1"/>
</dbReference>
<dbReference type="InterPro" id="IPR008030">
    <property type="entry name" value="NmrA-like"/>
</dbReference>
<dbReference type="AlphaFoldDB" id="A0A382ELP5"/>
<gene>
    <name evidence="2" type="ORF">METZ01_LOCUS204580</name>
</gene>
<reference evidence="2" key="1">
    <citation type="submission" date="2018-05" db="EMBL/GenBank/DDBJ databases">
        <authorList>
            <person name="Lanie J.A."/>
            <person name="Ng W.-L."/>
            <person name="Kazmierczak K.M."/>
            <person name="Andrzejewski T.M."/>
            <person name="Davidsen T.M."/>
            <person name="Wayne K.J."/>
            <person name="Tettelin H."/>
            <person name="Glass J.I."/>
            <person name="Rusch D."/>
            <person name="Podicherti R."/>
            <person name="Tsui H.-C.T."/>
            <person name="Winkler M.E."/>
        </authorList>
    </citation>
    <scope>NUCLEOTIDE SEQUENCE</scope>
</reference>